<dbReference type="Proteomes" id="UP000321485">
    <property type="component" value="Unassembled WGS sequence"/>
</dbReference>
<dbReference type="EMBL" id="VJWE01000018">
    <property type="protein sequence ID" value="TWG33308.1"/>
    <property type="molecule type" value="Genomic_DNA"/>
</dbReference>
<dbReference type="InterPro" id="IPR013736">
    <property type="entry name" value="Xaa-Pro_dipept_C"/>
</dbReference>
<evidence type="ECO:0000259" key="2">
    <source>
        <dbReference type="SMART" id="SM00939"/>
    </source>
</evidence>
<evidence type="ECO:0000313" key="4">
    <source>
        <dbReference type="Proteomes" id="UP000321485"/>
    </source>
</evidence>
<dbReference type="GeneID" id="51113418"/>
<dbReference type="Pfam" id="PF02129">
    <property type="entry name" value="Peptidase_S15"/>
    <property type="match status" value="1"/>
</dbReference>
<organism evidence="3 4">
    <name type="scientific">Acidovorax delafieldii</name>
    <name type="common">Pseudomonas delafieldii</name>
    <dbReference type="NCBI Taxonomy" id="47920"/>
    <lineage>
        <taxon>Bacteria</taxon>
        <taxon>Pseudomonadati</taxon>
        <taxon>Pseudomonadota</taxon>
        <taxon>Betaproteobacteria</taxon>
        <taxon>Burkholderiales</taxon>
        <taxon>Comamonadaceae</taxon>
        <taxon>Acidovorax</taxon>
    </lineage>
</organism>
<keyword evidence="1" id="KW-0378">Hydrolase</keyword>
<dbReference type="SUPFAM" id="SSF49785">
    <property type="entry name" value="Galactose-binding domain-like"/>
    <property type="match status" value="1"/>
</dbReference>
<dbReference type="InterPro" id="IPR029058">
    <property type="entry name" value="AB_hydrolase_fold"/>
</dbReference>
<evidence type="ECO:0000313" key="3">
    <source>
        <dbReference type="EMBL" id="TWG33308.1"/>
    </source>
</evidence>
<dbReference type="NCBIfam" id="TIGR00976">
    <property type="entry name" value="CocE_NonD"/>
    <property type="match status" value="1"/>
</dbReference>
<proteinExistence type="predicted"/>
<dbReference type="GO" id="GO:0008239">
    <property type="term" value="F:dipeptidyl-peptidase activity"/>
    <property type="evidence" value="ECO:0007669"/>
    <property type="project" value="InterPro"/>
</dbReference>
<dbReference type="InterPro" id="IPR000383">
    <property type="entry name" value="Xaa-Pro-like_dom"/>
</dbReference>
<dbReference type="RefSeq" id="WP_244303789.1">
    <property type="nucleotide sequence ID" value="NZ_VJWE01000018.1"/>
</dbReference>
<comment type="caution">
    <text evidence="3">The sequence shown here is derived from an EMBL/GenBank/DDBJ whole genome shotgun (WGS) entry which is preliminary data.</text>
</comment>
<dbReference type="AlphaFoldDB" id="A0A561XB11"/>
<dbReference type="Gene3D" id="3.40.50.1820">
    <property type="entry name" value="alpha/beta hydrolase"/>
    <property type="match status" value="1"/>
</dbReference>
<gene>
    <name evidence="3" type="ORF">ATF69_4385</name>
</gene>
<name>A0A561XB11_ACIDE</name>
<evidence type="ECO:0000256" key="1">
    <source>
        <dbReference type="ARBA" id="ARBA00022801"/>
    </source>
</evidence>
<dbReference type="InterPro" id="IPR005674">
    <property type="entry name" value="CocE/Ser_esterase"/>
</dbReference>
<dbReference type="PANTHER" id="PTHR43056:SF10">
    <property type="entry name" value="COCE_NOND FAMILY, PUTATIVE (AFU_ORTHOLOGUE AFUA_7G00600)-RELATED"/>
    <property type="match status" value="1"/>
</dbReference>
<dbReference type="InterPro" id="IPR050585">
    <property type="entry name" value="Xaa-Pro_dipeptidyl-ppase/CocE"/>
</dbReference>
<dbReference type="Gene3D" id="2.60.120.260">
    <property type="entry name" value="Galactose-binding domain-like"/>
    <property type="match status" value="1"/>
</dbReference>
<sequence>MTTMMNPMAPSAAPAGVGGVVRHTCRVPMRDGVHLATDVYLPAGHTGPLPVLLERTPYGKDEPTRRERTAANPAPLRRGEVAERFAREGYAVVVQDCRGRFDSEGQFTKYLGEAHDGADTMAWIVAQPWCNGSVGTYGLSYAAHTQTALASQRPAGLKAMFLECGGFANAYRGGIRHGGAFELKQAVWALRNARSGSNSLSDAARQALDQADIGEWFLRLPWTRGDSPLQWAPEYEDYLFGQWERGSFDDHWRQPELYAAGHYGAFEGVAVMLMCGWWDPYAQTTTDNYLGLSQRGQGDVRMVLGPWTHGERSVPYAGDVDFGRDAVLDGTLAPDYVHMRLAWFNHWLRGHPLPEGQDDAVRYFRMGGGTGRRTPQGRLDHGGVWRSAARWPVPATTLVPWYLAPGGLLSQSVPQAEAQAGFCFDPARPVPTIGGSVTSGEPLMVAGAYDQRTHDGLFGAQAPFGPLAGRDDVLVFQTPPLDSDVEITGPVTIALWVSSTASDTDFTAKLIDQYPPSEDYPEGYAMNLTDGILRCRYRDSWEQPGLMAPGEVVEITIEPMPTSNLFRRGHRIRLDISSSNFPRFDVNPNTGAPEGSAGPRVVAFNTVHMGPGRASCVVLPMQPMASAEDSPAR</sequence>
<reference evidence="3 4" key="1">
    <citation type="journal article" date="2015" name="Stand. Genomic Sci.">
        <title>Genomic Encyclopedia of Bacterial and Archaeal Type Strains, Phase III: the genomes of soil and plant-associated and newly described type strains.</title>
        <authorList>
            <person name="Whitman W.B."/>
            <person name="Woyke T."/>
            <person name="Klenk H.P."/>
            <person name="Zhou Y."/>
            <person name="Lilburn T.G."/>
            <person name="Beck B.J."/>
            <person name="De Vos P."/>
            <person name="Vandamme P."/>
            <person name="Eisen J.A."/>
            <person name="Garrity G."/>
            <person name="Hugenholtz P."/>
            <person name="Kyrpides N.C."/>
        </authorList>
    </citation>
    <scope>NUCLEOTIDE SEQUENCE [LARGE SCALE GENOMIC DNA]</scope>
    <source>
        <strain evidence="3 4">DSM 64</strain>
    </source>
</reference>
<protein>
    <recommendedName>
        <fullName evidence="2">Xaa-Pro dipeptidyl-peptidase C-terminal domain-containing protein</fullName>
    </recommendedName>
</protein>
<dbReference type="SUPFAM" id="SSF53474">
    <property type="entry name" value="alpha/beta-Hydrolases"/>
    <property type="match status" value="1"/>
</dbReference>
<dbReference type="Pfam" id="PF08530">
    <property type="entry name" value="PepX_C"/>
    <property type="match status" value="1"/>
</dbReference>
<dbReference type="PANTHER" id="PTHR43056">
    <property type="entry name" value="PEPTIDASE S9 PROLYL OLIGOPEPTIDASE"/>
    <property type="match status" value="1"/>
</dbReference>
<feature type="domain" description="Xaa-Pro dipeptidyl-peptidase C-terminal" evidence="2">
    <location>
        <begin position="341"/>
        <end position="618"/>
    </location>
</feature>
<dbReference type="SMART" id="SM00939">
    <property type="entry name" value="PepX_C"/>
    <property type="match status" value="1"/>
</dbReference>
<dbReference type="Gene3D" id="1.10.3020.10">
    <property type="entry name" value="alpha-amino acid ester hydrolase ( Helical cap domain)"/>
    <property type="match status" value="1"/>
</dbReference>
<accession>A0A561XB11</accession>
<dbReference type="InterPro" id="IPR008979">
    <property type="entry name" value="Galactose-bd-like_sf"/>
</dbReference>